<dbReference type="EMBL" id="BMYK01000049">
    <property type="protein sequence ID" value="GHD04240.1"/>
    <property type="molecule type" value="Genomic_DNA"/>
</dbReference>
<dbReference type="CDD" id="cd02440">
    <property type="entry name" value="AdoMet_MTases"/>
    <property type="match status" value="1"/>
</dbReference>
<organism evidence="2 3">
    <name type="scientific">Pseudorhodoferax aquiterrae</name>
    <dbReference type="NCBI Taxonomy" id="747304"/>
    <lineage>
        <taxon>Bacteria</taxon>
        <taxon>Pseudomonadati</taxon>
        <taxon>Pseudomonadota</taxon>
        <taxon>Betaproteobacteria</taxon>
        <taxon>Burkholderiales</taxon>
        <taxon>Comamonadaceae</taxon>
    </lineage>
</organism>
<dbReference type="GO" id="GO:0008168">
    <property type="term" value="F:methyltransferase activity"/>
    <property type="evidence" value="ECO:0007669"/>
    <property type="project" value="UniProtKB-KW"/>
</dbReference>
<feature type="domain" description="Methyltransferase" evidence="1">
    <location>
        <begin position="52"/>
        <end position="142"/>
    </location>
</feature>
<comment type="caution">
    <text evidence="2">The sequence shown here is derived from an EMBL/GenBank/DDBJ whole genome shotgun (WGS) entry which is preliminary data.</text>
</comment>
<evidence type="ECO:0000313" key="3">
    <source>
        <dbReference type="Proteomes" id="UP000626210"/>
    </source>
</evidence>
<dbReference type="InterPro" id="IPR029063">
    <property type="entry name" value="SAM-dependent_MTases_sf"/>
</dbReference>
<dbReference type="Pfam" id="PF13649">
    <property type="entry name" value="Methyltransf_25"/>
    <property type="match status" value="1"/>
</dbReference>
<evidence type="ECO:0000313" key="2">
    <source>
        <dbReference type="EMBL" id="GHD04240.1"/>
    </source>
</evidence>
<dbReference type="RefSeq" id="WP_189691004.1">
    <property type="nucleotide sequence ID" value="NZ_BMYK01000049.1"/>
</dbReference>
<gene>
    <name evidence="2" type="ORF">GCM10007320_64950</name>
</gene>
<dbReference type="GO" id="GO:0032259">
    <property type="term" value="P:methylation"/>
    <property type="evidence" value="ECO:0007669"/>
    <property type="project" value="UniProtKB-KW"/>
</dbReference>
<sequence>MTPANALHAHFEQLYEADPDPYDLRTRWYEERKRALVLASLPRRRFRHCYEPGCGNGELTAQLATRCDAVLAADFSGQVLRAASARTALLPQVRVAQHVLPNQWPLAERFDLIVLSELLYFLPLDAVRTVARHCARSLADDGVLLACDWRPDFAGRACDTAAVHAELGGLELHQLLAHEEEDFSLKLWTRDARSVARREVIR</sequence>
<evidence type="ECO:0000259" key="1">
    <source>
        <dbReference type="Pfam" id="PF13649"/>
    </source>
</evidence>
<keyword evidence="2" id="KW-0808">Transferase</keyword>
<keyword evidence="3" id="KW-1185">Reference proteome</keyword>
<keyword evidence="2" id="KW-0489">Methyltransferase</keyword>
<dbReference type="SUPFAM" id="SSF53335">
    <property type="entry name" value="S-adenosyl-L-methionine-dependent methyltransferases"/>
    <property type="match status" value="1"/>
</dbReference>
<reference evidence="3" key="1">
    <citation type="journal article" date="2019" name="Int. J. Syst. Evol. Microbiol.">
        <title>The Global Catalogue of Microorganisms (GCM) 10K type strain sequencing project: providing services to taxonomists for standard genome sequencing and annotation.</title>
        <authorList>
            <consortium name="The Broad Institute Genomics Platform"/>
            <consortium name="The Broad Institute Genome Sequencing Center for Infectious Disease"/>
            <person name="Wu L."/>
            <person name="Ma J."/>
        </authorList>
    </citation>
    <scope>NUCLEOTIDE SEQUENCE [LARGE SCALE GENOMIC DNA]</scope>
    <source>
        <strain evidence="3">KCTC 23314</strain>
    </source>
</reference>
<accession>A0ABQ3GHJ6</accession>
<dbReference type="InterPro" id="IPR041698">
    <property type="entry name" value="Methyltransf_25"/>
</dbReference>
<name>A0ABQ3GHJ6_9BURK</name>
<protein>
    <submittedName>
        <fullName evidence="2">Methyltransferase</fullName>
    </submittedName>
</protein>
<dbReference type="Proteomes" id="UP000626210">
    <property type="component" value="Unassembled WGS sequence"/>
</dbReference>
<proteinExistence type="predicted"/>
<dbReference type="Gene3D" id="3.40.50.150">
    <property type="entry name" value="Vaccinia Virus protein VP39"/>
    <property type="match status" value="1"/>
</dbReference>